<reference evidence="1 2" key="1">
    <citation type="journal article" date="2018" name="Mol. Biol. Evol.">
        <title>Broad Genomic Sampling Reveals a Smut Pathogenic Ancestry of the Fungal Clade Ustilaginomycotina.</title>
        <authorList>
            <person name="Kijpornyongpan T."/>
            <person name="Mondo S.J."/>
            <person name="Barry K."/>
            <person name="Sandor L."/>
            <person name="Lee J."/>
            <person name="Lipzen A."/>
            <person name="Pangilinan J."/>
            <person name="LaButti K."/>
            <person name="Hainaut M."/>
            <person name="Henrissat B."/>
            <person name="Grigoriev I.V."/>
            <person name="Spatafora J.W."/>
            <person name="Aime M.C."/>
        </authorList>
    </citation>
    <scope>NUCLEOTIDE SEQUENCE [LARGE SCALE GENOMIC DNA]</scope>
    <source>
        <strain evidence="1 2">SA 807</strain>
    </source>
</reference>
<keyword evidence="2" id="KW-1185">Reference proteome</keyword>
<evidence type="ECO:0000313" key="2">
    <source>
        <dbReference type="Proteomes" id="UP000245626"/>
    </source>
</evidence>
<sequence>MHALALLTGLAALQSWIAPASAETVLGLAVFSRHGDRTTRRFPGYGLTSLGHNQNYQVGAHYRSTYLSNSSPLKILGISEDVYVPSQIFASAPDQKILIETSTAFLQGLYPPINREEVLNNGSTITSPLGGYQYVFLRSEEEESPDTIWIKGDDGCPAYTSSADQYFQTEDFQATAAETQEFYSRMLSYLTFEGSDWTMTNMSYRMAYDIYDAIHVASIHNATSPARNVTSADLSRLHALASKLEYSLNANASSPIRSIGGQALAGAMLRQLNQTIVSRGRTKLSFFGGSYDTMLAFFSHVAQLDRPNFTYLPDYASTISFELLVPGNATEFPRTVDDIGVRFRFWNGSSLDSEQLMQVYPLFGSSDEVTPWTTFVDKIQERAVTSLKQWCGTCGSQKSFCLQYNQDQLEVALSQFGGNGEGLSKGAIGGISAVCGAVVSALACAAAFLLLKKKNNPSNARLAVASSPSSSTKELNSFQP</sequence>
<evidence type="ECO:0000313" key="1">
    <source>
        <dbReference type="EMBL" id="PWN48111.1"/>
    </source>
</evidence>
<dbReference type="Proteomes" id="UP000245626">
    <property type="component" value="Unassembled WGS sequence"/>
</dbReference>
<proteinExistence type="predicted"/>
<protein>
    <submittedName>
        <fullName evidence="1">Phosphoglycerate mutase-like protein</fullName>
    </submittedName>
</protein>
<accession>A0ACD0NQN0</accession>
<organism evidence="1 2">
    <name type="scientific">Violaceomyces palustris</name>
    <dbReference type="NCBI Taxonomy" id="1673888"/>
    <lineage>
        <taxon>Eukaryota</taxon>
        <taxon>Fungi</taxon>
        <taxon>Dikarya</taxon>
        <taxon>Basidiomycota</taxon>
        <taxon>Ustilaginomycotina</taxon>
        <taxon>Ustilaginomycetes</taxon>
        <taxon>Violaceomycetales</taxon>
        <taxon>Violaceomycetaceae</taxon>
        <taxon>Violaceomyces</taxon>
    </lineage>
</organism>
<dbReference type="EMBL" id="KZ820267">
    <property type="protein sequence ID" value="PWN48111.1"/>
    <property type="molecule type" value="Genomic_DNA"/>
</dbReference>
<name>A0ACD0NQN0_9BASI</name>
<gene>
    <name evidence="1" type="ORF">IE53DRAFT_389713</name>
</gene>